<dbReference type="GO" id="GO:0070979">
    <property type="term" value="P:protein K11-linked ubiquitination"/>
    <property type="evidence" value="ECO:0007669"/>
    <property type="project" value="TreeGrafter"/>
</dbReference>
<evidence type="ECO:0000256" key="1">
    <source>
        <dbReference type="ARBA" id="ARBA00001946"/>
    </source>
</evidence>
<comment type="catalytic activity">
    <reaction evidence="13">
        <text>diphosphate + H2O = 2 phosphate + H(+)</text>
        <dbReference type="Rhea" id="RHEA:24576"/>
        <dbReference type="ChEBI" id="CHEBI:15377"/>
        <dbReference type="ChEBI" id="CHEBI:15378"/>
        <dbReference type="ChEBI" id="CHEBI:33019"/>
        <dbReference type="ChEBI" id="CHEBI:43474"/>
        <dbReference type="EC" id="3.6.1.1"/>
    </reaction>
</comment>
<proteinExistence type="inferred from homology"/>
<dbReference type="InterPro" id="IPR036390">
    <property type="entry name" value="WH_DNA-bd_sf"/>
</dbReference>
<dbReference type="InterPro" id="IPR036649">
    <property type="entry name" value="Pyrophosphatase_sf"/>
</dbReference>
<keyword evidence="5" id="KW-0132">Cell division</keyword>
<dbReference type="Proteomes" id="UP000277928">
    <property type="component" value="Unassembled WGS sequence"/>
</dbReference>
<dbReference type="OrthoDB" id="5581181at2759"/>
<comment type="similarity">
    <text evidence="2">Belongs to the PPase family.</text>
</comment>
<dbReference type="EC" id="3.6.1.1" evidence="3"/>
<evidence type="ECO:0000256" key="7">
    <source>
        <dbReference type="ARBA" id="ARBA00022776"/>
    </source>
</evidence>
<dbReference type="GO" id="GO:0005680">
    <property type="term" value="C:anaphase-promoting complex"/>
    <property type="evidence" value="ECO:0007669"/>
    <property type="project" value="TreeGrafter"/>
</dbReference>
<dbReference type="PANTHER" id="PTHR45957:SF1">
    <property type="entry name" value="ANAPHASE-PROMOTING COMPLEX SUBUNIT 2"/>
    <property type="match status" value="1"/>
</dbReference>
<evidence type="ECO:0000256" key="6">
    <source>
        <dbReference type="ARBA" id="ARBA00022723"/>
    </source>
</evidence>
<dbReference type="STRING" id="42156.A0A3P6UA60"/>
<accession>A0A3P6UA60</accession>
<dbReference type="CDD" id="cd00412">
    <property type="entry name" value="pyrophosphatase"/>
    <property type="match status" value="1"/>
</dbReference>
<evidence type="ECO:0000313" key="17">
    <source>
        <dbReference type="Proteomes" id="UP000277928"/>
    </source>
</evidence>
<gene>
    <name evidence="16" type="ORF">NLS_LOCUS2810</name>
</gene>
<dbReference type="PROSITE" id="PS50069">
    <property type="entry name" value="CULLIN_2"/>
    <property type="match status" value="1"/>
</dbReference>
<evidence type="ECO:0000256" key="2">
    <source>
        <dbReference type="ARBA" id="ARBA00006220"/>
    </source>
</evidence>
<keyword evidence="6" id="KW-0479">Metal-binding</keyword>
<dbReference type="GO" id="GO:0006796">
    <property type="term" value="P:phosphate-containing compound metabolic process"/>
    <property type="evidence" value="ECO:0007669"/>
    <property type="project" value="InterPro"/>
</dbReference>
<dbReference type="GO" id="GO:0005737">
    <property type="term" value="C:cytoplasm"/>
    <property type="evidence" value="ECO:0007669"/>
    <property type="project" value="InterPro"/>
</dbReference>
<comment type="cofactor">
    <cofactor evidence="1">
        <name>Mg(2+)</name>
        <dbReference type="ChEBI" id="CHEBI:18420"/>
    </cofactor>
</comment>
<dbReference type="InterPro" id="IPR016158">
    <property type="entry name" value="Cullin_homology"/>
</dbReference>
<dbReference type="Pfam" id="PF08672">
    <property type="entry name" value="ANAPC2"/>
    <property type="match status" value="1"/>
</dbReference>
<dbReference type="SMART" id="SM00182">
    <property type="entry name" value="CULLIN"/>
    <property type="match status" value="1"/>
</dbReference>
<sequence>MTSSSNEDVTMMDPEMGEFITTSILPRFRRAVDEMLSLPNHCLISAIHETVLSAENAVDKNVRKIMDGNKYGVEYLKTRILHFAGNTLFKSDIEKKMKLLITNAFKVSFLLYEMLKAKDGEVSTCCETLLAMFREILMRLIDPNSFNVMSVVSQAHNQAVWHIIADIAKRRCAMQTEMISLADNTGRCRRITDWTVMIGLSRLKPTKRTLQQAMEKCFITTLSEKIYDLVIVEYPRSSRVIDDLRYCMQNNGGFGRMLLMDILTKDVEQRLLQVGVGTTEILEGYASAVECLRRLDPTCVIMQQICSIIRQYIKQRPDTVRCIITYITGEKREELSEQLAMRRTAFLDEEELVGVNDELVPGSGDTADVFNMLVSVYGSKEIFVKEYRELLAERLTKSWNRDPQFEQRYLELLKLRFSEGELQQCEVMLKDMRDSEHIDRLVDNLLPFPINARIISSFFWPKIENEDFAMPQALMTGLDEYARGFETHKGSRKLEWMSAVGSIELEVELDGVKAVVAVSPAHAAVLSLFTKKETWTLDEVAAELKMDKRNVKKRLEWWQNSGVVYASSGESEAKTWHLANGTSKMERLQVEHDFEEDVSDDDKNEDMEAVDALEQYWIYTKSFIANQEPVKAERLHTIFRMFASPGQHGPTLEDVVAFLQRKVKMNLLSCVNGLYKLDKASYQYAKWYRAKQSPLCCCISSEEFEVSIDCMQLLCRSVLLFVTRTILPPLPILFPYFLKTVQQSTMCSTKYTTEEFGSLYGLDYRVYFKDGNGCFISPWHDIPLYVNESNKIYNMIIEIPRWTNAKMEISTKESMTPIKQDVKNGEPRFVDNFFPFKGYIWNYGALPQTWEDPKHVDPVTGACGDNDPIDVIEIGSKIHRRGDVISVKVVGVIALIDEGETDWKLVAIDVTDEKADQINEVKDVEKHFPGLLKATREWFRNYKIPAGKPPNQFAFNGSFKDANFAHGIISETHEFWKRLIKEPSPALNTEMTCDIDGAAHHANCDNWKKIIAQQPSSNAEKDVPKKKLDKWHYITE</sequence>
<organism evidence="16 17">
    <name type="scientific">Litomosoides sigmodontis</name>
    <name type="common">Filarial nematode worm</name>
    <dbReference type="NCBI Taxonomy" id="42156"/>
    <lineage>
        <taxon>Eukaryota</taxon>
        <taxon>Metazoa</taxon>
        <taxon>Ecdysozoa</taxon>
        <taxon>Nematoda</taxon>
        <taxon>Chromadorea</taxon>
        <taxon>Rhabditida</taxon>
        <taxon>Spirurina</taxon>
        <taxon>Spiruromorpha</taxon>
        <taxon>Filarioidea</taxon>
        <taxon>Onchocercidae</taxon>
        <taxon>Litomosoides</taxon>
    </lineage>
</organism>
<dbReference type="SUPFAM" id="SSF50324">
    <property type="entry name" value="Inorganic pyrophosphatase"/>
    <property type="match status" value="1"/>
</dbReference>
<evidence type="ECO:0000256" key="4">
    <source>
        <dbReference type="ARBA" id="ARBA00016068"/>
    </source>
</evidence>
<dbReference type="GO" id="GO:0031625">
    <property type="term" value="F:ubiquitin protein ligase binding"/>
    <property type="evidence" value="ECO:0007669"/>
    <property type="project" value="InterPro"/>
</dbReference>
<keyword evidence="7" id="KW-0498">Mitosis</keyword>
<dbReference type="AlphaFoldDB" id="A0A3P6UA60"/>
<dbReference type="Gene3D" id="1.10.10.10">
    <property type="entry name" value="Winged helix-like DNA-binding domain superfamily/Winged helix DNA-binding domain"/>
    <property type="match status" value="1"/>
</dbReference>
<dbReference type="Gene3D" id="3.90.80.10">
    <property type="entry name" value="Inorganic pyrophosphatase"/>
    <property type="match status" value="1"/>
</dbReference>
<evidence type="ECO:0000256" key="5">
    <source>
        <dbReference type="ARBA" id="ARBA00022618"/>
    </source>
</evidence>
<comment type="similarity">
    <text evidence="14">Belongs to the cullin family.</text>
</comment>
<dbReference type="InterPro" id="IPR014786">
    <property type="entry name" value="ANAPC2_C"/>
</dbReference>
<evidence type="ECO:0000256" key="10">
    <source>
        <dbReference type="ARBA" id="ARBA00022842"/>
    </source>
</evidence>
<evidence type="ECO:0000256" key="12">
    <source>
        <dbReference type="ARBA" id="ARBA00032535"/>
    </source>
</evidence>
<dbReference type="SMART" id="SM01013">
    <property type="entry name" value="APC2"/>
    <property type="match status" value="1"/>
</dbReference>
<evidence type="ECO:0000259" key="15">
    <source>
        <dbReference type="PROSITE" id="PS50069"/>
    </source>
</evidence>
<evidence type="ECO:0000256" key="11">
    <source>
        <dbReference type="ARBA" id="ARBA00023306"/>
    </source>
</evidence>
<dbReference type="InterPro" id="IPR036388">
    <property type="entry name" value="WH-like_DNA-bd_sf"/>
</dbReference>
<feature type="domain" description="Cullin family profile" evidence="15">
    <location>
        <begin position="334"/>
        <end position="559"/>
    </location>
</feature>
<dbReference type="InterPro" id="IPR057975">
    <property type="entry name" value="TPR_ANAPC2"/>
</dbReference>
<dbReference type="Gene3D" id="3.30.230.130">
    <property type="entry name" value="Cullin, Chain C, Domain 2"/>
    <property type="match status" value="1"/>
</dbReference>
<evidence type="ECO:0000256" key="14">
    <source>
        <dbReference type="PROSITE-ProRule" id="PRU00330"/>
    </source>
</evidence>
<dbReference type="GO" id="GO:0007091">
    <property type="term" value="P:metaphase/anaphase transition of mitotic cell cycle"/>
    <property type="evidence" value="ECO:0007669"/>
    <property type="project" value="TreeGrafter"/>
</dbReference>
<dbReference type="GO" id="GO:0051301">
    <property type="term" value="P:cell division"/>
    <property type="evidence" value="ECO:0007669"/>
    <property type="project" value="UniProtKB-KW"/>
</dbReference>
<evidence type="ECO:0000256" key="9">
    <source>
        <dbReference type="ARBA" id="ARBA00022801"/>
    </source>
</evidence>
<dbReference type="PANTHER" id="PTHR45957">
    <property type="entry name" value="ANAPHASE-PROMOTING COMPLEX SUBUNIT 2"/>
    <property type="match status" value="1"/>
</dbReference>
<dbReference type="FunFam" id="3.90.80.10:FF:000009">
    <property type="entry name" value="Inorganic pyrophosphatase"/>
    <property type="match status" value="1"/>
</dbReference>
<dbReference type="InterPro" id="IPR036317">
    <property type="entry name" value="Cullin_homology_sf"/>
</dbReference>
<dbReference type="Pfam" id="PF00719">
    <property type="entry name" value="Pyrophosphatase"/>
    <property type="match status" value="1"/>
</dbReference>
<evidence type="ECO:0000256" key="8">
    <source>
        <dbReference type="ARBA" id="ARBA00022786"/>
    </source>
</evidence>
<evidence type="ECO:0000256" key="3">
    <source>
        <dbReference type="ARBA" id="ARBA00012146"/>
    </source>
</evidence>
<evidence type="ECO:0000256" key="13">
    <source>
        <dbReference type="ARBA" id="ARBA00047820"/>
    </source>
</evidence>
<keyword evidence="10" id="KW-0460">Magnesium</keyword>
<dbReference type="InterPro" id="IPR044554">
    <property type="entry name" value="ANAPC2"/>
</dbReference>
<keyword evidence="9" id="KW-0378">Hydrolase</keyword>
<dbReference type="SUPFAM" id="SSF46785">
    <property type="entry name" value="Winged helix' DNA-binding domain"/>
    <property type="match status" value="1"/>
</dbReference>
<keyword evidence="8" id="KW-0833">Ubl conjugation pathway</keyword>
<dbReference type="SUPFAM" id="SSF75632">
    <property type="entry name" value="Cullin homology domain"/>
    <property type="match status" value="1"/>
</dbReference>
<dbReference type="Gene3D" id="1.20.1310.10">
    <property type="entry name" value="Cullin Repeats"/>
    <property type="match status" value="1"/>
</dbReference>
<dbReference type="EMBL" id="UYRX01000137">
    <property type="protein sequence ID" value="VDK75224.1"/>
    <property type="molecule type" value="Genomic_DNA"/>
</dbReference>
<name>A0A3P6UA60_LITSI</name>
<dbReference type="PROSITE" id="PS00387">
    <property type="entry name" value="PPASE"/>
    <property type="match status" value="1"/>
</dbReference>
<evidence type="ECO:0000313" key="16">
    <source>
        <dbReference type="EMBL" id="VDK75224.1"/>
    </source>
</evidence>
<dbReference type="GO" id="GO:0006511">
    <property type="term" value="P:ubiquitin-dependent protein catabolic process"/>
    <property type="evidence" value="ECO:0007669"/>
    <property type="project" value="InterPro"/>
</dbReference>
<dbReference type="Pfam" id="PF25773">
    <property type="entry name" value="TPR_ANAPC2"/>
    <property type="match status" value="1"/>
</dbReference>
<dbReference type="InterPro" id="IPR008162">
    <property type="entry name" value="Pyrophosphatase"/>
</dbReference>
<dbReference type="Pfam" id="PF26557">
    <property type="entry name" value="Cullin_AB"/>
    <property type="match status" value="1"/>
</dbReference>
<dbReference type="InterPro" id="IPR059120">
    <property type="entry name" value="Cullin-like_AB"/>
</dbReference>
<protein>
    <recommendedName>
        <fullName evidence="4">Anaphase-promoting complex subunit 2</fullName>
        <ecNumber evidence="3">3.6.1.1</ecNumber>
    </recommendedName>
    <alternativeName>
        <fullName evidence="12">Pyrophosphate phospho-hydrolase</fullName>
    </alternativeName>
</protein>
<dbReference type="GO" id="GO:0004427">
    <property type="term" value="F:inorganic diphosphate phosphatase activity"/>
    <property type="evidence" value="ECO:0007669"/>
    <property type="project" value="UniProtKB-EC"/>
</dbReference>
<keyword evidence="11" id="KW-0131">Cell cycle</keyword>
<dbReference type="GO" id="GO:0000287">
    <property type="term" value="F:magnesium ion binding"/>
    <property type="evidence" value="ECO:0007669"/>
    <property type="project" value="InterPro"/>
</dbReference>
<keyword evidence="17" id="KW-1185">Reference proteome</keyword>
<reference evidence="16 17" key="1">
    <citation type="submission" date="2018-08" db="EMBL/GenBank/DDBJ databases">
        <authorList>
            <person name="Laetsch R D."/>
            <person name="Stevens L."/>
            <person name="Kumar S."/>
            <person name="Blaxter L. M."/>
        </authorList>
    </citation>
    <scope>NUCLEOTIDE SEQUENCE [LARGE SCALE GENOMIC DNA]</scope>
</reference>